<dbReference type="WBParaSite" id="PS1159_v2.g10329.t1">
    <property type="protein sequence ID" value="PS1159_v2.g10329.t1"/>
    <property type="gene ID" value="PS1159_v2.g10329"/>
</dbReference>
<proteinExistence type="predicted"/>
<name>A0AC35ES55_9BILA</name>
<accession>A0AC35ES55</accession>
<organism evidence="1 2">
    <name type="scientific">Panagrolaimus sp. PS1159</name>
    <dbReference type="NCBI Taxonomy" id="55785"/>
    <lineage>
        <taxon>Eukaryota</taxon>
        <taxon>Metazoa</taxon>
        <taxon>Ecdysozoa</taxon>
        <taxon>Nematoda</taxon>
        <taxon>Chromadorea</taxon>
        <taxon>Rhabditida</taxon>
        <taxon>Tylenchina</taxon>
        <taxon>Panagrolaimomorpha</taxon>
        <taxon>Panagrolaimoidea</taxon>
        <taxon>Panagrolaimidae</taxon>
        <taxon>Panagrolaimus</taxon>
    </lineage>
</organism>
<protein>
    <submittedName>
        <fullName evidence="2">Uncharacterized protein</fullName>
    </submittedName>
</protein>
<evidence type="ECO:0000313" key="2">
    <source>
        <dbReference type="WBParaSite" id="PS1159_v2.g10329.t1"/>
    </source>
</evidence>
<dbReference type="Proteomes" id="UP000887580">
    <property type="component" value="Unplaced"/>
</dbReference>
<reference evidence="2" key="1">
    <citation type="submission" date="2022-11" db="UniProtKB">
        <authorList>
            <consortium name="WormBaseParasite"/>
        </authorList>
    </citation>
    <scope>IDENTIFICATION</scope>
</reference>
<sequence length="311" mass="35782">MHRPPYRPPFRGPSSRDLMLKPGYRKNIVPSNTAIPPKLTLPSPTQQESLPSIEEPTEEKPVQPFPFASPFLYTEAELKLSPSFRKHNIKAEEEMILRRVGTCFIKQLSSRINAKFPQKQQKISARATCMAMEMATACLFLAAKVENCPKGIACFSDFYFRLTHDDERLENHEYEIVNELIQAYEMKLLQTLVFEFRIELPHIVIINSTFHSESNLLKKTAWSFSTDMLAFTTLCLQYDENVLAAAAFYIAGAYLKINMKKQYGEKWLQSIAPEITEDILKKIVDVFLKALTDMKVIIQSKKYELEEGEIL</sequence>
<evidence type="ECO:0000313" key="1">
    <source>
        <dbReference type="Proteomes" id="UP000887580"/>
    </source>
</evidence>